<accession>A0ABV8CPD6</accession>
<gene>
    <name evidence="1" type="ORF">ACFOSS_11450</name>
</gene>
<comment type="caution">
    <text evidence="1">The sequence shown here is derived from an EMBL/GenBank/DDBJ whole genome shotgun (WGS) entry which is preliminary data.</text>
</comment>
<dbReference type="EMBL" id="JBHSAF010000014">
    <property type="protein sequence ID" value="MFC3914080.1"/>
    <property type="molecule type" value="Genomic_DNA"/>
</dbReference>
<evidence type="ECO:0008006" key="3">
    <source>
        <dbReference type="Google" id="ProtNLM"/>
    </source>
</evidence>
<sequence length="66" mass="7598">MQRIDYTRLKDQVFDVLDNCGSPYQETRALCIDNNLPFGLREEEMVSNAISEYHGWKDNSSNSLIG</sequence>
<evidence type="ECO:0000313" key="1">
    <source>
        <dbReference type="EMBL" id="MFC3914080.1"/>
    </source>
</evidence>
<dbReference type="Proteomes" id="UP001595692">
    <property type="component" value="Unassembled WGS sequence"/>
</dbReference>
<name>A0ABV8CPD6_9GAMM</name>
<dbReference type="RefSeq" id="WP_377152585.1">
    <property type="nucleotide sequence ID" value="NZ_JBHSAF010000014.1"/>
</dbReference>
<proteinExistence type="predicted"/>
<keyword evidence="2" id="KW-1185">Reference proteome</keyword>
<reference evidence="2" key="1">
    <citation type="journal article" date="2019" name="Int. J. Syst. Evol. Microbiol.">
        <title>The Global Catalogue of Microorganisms (GCM) 10K type strain sequencing project: providing services to taxonomists for standard genome sequencing and annotation.</title>
        <authorList>
            <consortium name="The Broad Institute Genomics Platform"/>
            <consortium name="The Broad Institute Genome Sequencing Center for Infectious Disease"/>
            <person name="Wu L."/>
            <person name="Ma J."/>
        </authorList>
    </citation>
    <scope>NUCLEOTIDE SEQUENCE [LARGE SCALE GENOMIC DNA]</scope>
    <source>
        <strain evidence="2">CCUG 54939</strain>
    </source>
</reference>
<protein>
    <recommendedName>
        <fullName evidence="3">Nif11 domain-containing protein</fullName>
    </recommendedName>
</protein>
<evidence type="ECO:0000313" key="2">
    <source>
        <dbReference type="Proteomes" id="UP001595692"/>
    </source>
</evidence>
<organism evidence="1 2">
    <name type="scientific">Pseudaeromonas sharmana</name>
    <dbReference type="NCBI Taxonomy" id="328412"/>
    <lineage>
        <taxon>Bacteria</taxon>
        <taxon>Pseudomonadati</taxon>
        <taxon>Pseudomonadota</taxon>
        <taxon>Gammaproteobacteria</taxon>
        <taxon>Aeromonadales</taxon>
        <taxon>Aeromonadaceae</taxon>
        <taxon>Pseudaeromonas</taxon>
    </lineage>
</organism>